<name>A0ABW3J8Q2_9HYPH</name>
<dbReference type="Proteomes" id="UP001597102">
    <property type="component" value="Unassembled WGS sequence"/>
</dbReference>
<organism evidence="1 2">
    <name type="scientific">Methyloligella solikamskensis</name>
    <dbReference type="NCBI Taxonomy" id="1177756"/>
    <lineage>
        <taxon>Bacteria</taxon>
        <taxon>Pseudomonadati</taxon>
        <taxon>Pseudomonadota</taxon>
        <taxon>Alphaproteobacteria</taxon>
        <taxon>Hyphomicrobiales</taxon>
        <taxon>Hyphomicrobiaceae</taxon>
        <taxon>Methyloligella</taxon>
    </lineage>
</organism>
<evidence type="ECO:0000313" key="1">
    <source>
        <dbReference type="EMBL" id="MFD0986656.1"/>
    </source>
</evidence>
<sequence length="62" mass="6344">MGRGRAWIAGSIALGLLLIAGALLLNYPDLGASLLRAASAKLLAVQPSLPEDLPVMYAGVRG</sequence>
<reference evidence="2" key="1">
    <citation type="journal article" date="2019" name="Int. J. Syst. Evol. Microbiol.">
        <title>The Global Catalogue of Microorganisms (GCM) 10K type strain sequencing project: providing services to taxonomists for standard genome sequencing and annotation.</title>
        <authorList>
            <consortium name="The Broad Institute Genomics Platform"/>
            <consortium name="The Broad Institute Genome Sequencing Center for Infectious Disease"/>
            <person name="Wu L."/>
            <person name="Ma J."/>
        </authorList>
    </citation>
    <scope>NUCLEOTIDE SEQUENCE [LARGE SCALE GENOMIC DNA]</scope>
    <source>
        <strain evidence="2">CCUG 61697</strain>
    </source>
</reference>
<keyword evidence="2" id="KW-1185">Reference proteome</keyword>
<accession>A0ABW3J8Q2</accession>
<proteinExistence type="predicted"/>
<gene>
    <name evidence="1" type="ORF">ACFQ2F_06050</name>
</gene>
<dbReference type="EMBL" id="JBHTJO010000001">
    <property type="protein sequence ID" value="MFD0986656.1"/>
    <property type="molecule type" value="Genomic_DNA"/>
</dbReference>
<evidence type="ECO:0000313" key="2">
    <source>
        <dbReference type="Proteomes" id="UP001597102"/>
    </source>
</evidence>
<comment type="caution">
    <text evidence="1">The sequence shown here is derived from an EMBL/GenBank/DDBJ whole genome shotgun (WGS) entry which is preliminary data.</text>
</comment>
<dbReference type="RefSeq" id="WP_379087205.1">
    <property type="nucleotide sequence ID" value="NZ_JBHTJO010000001.1"/>
</dbReference>
<protein>
    <submittedName>
        <fullName evidence="1">Uncharacterized protein</fullName>
    </submittedName>
</protein>